<dbReference type="PANTHER" id="PTHR30621">
    <property type="entry name" value="GLUTAMINE SYNTHETASE ADENYLYLTRANSFERASE"/>
    <property type="match status" value="1"/>
</dbReference>
<organism evidence="9 10">
    <name type="scientific">Rathayibacter caricis DSM 15933</name>
    <dbReference type="NCBI Taxonomy" id="1328867"/>
    <lineage>
        <taxon>Bacteria</taxon>
        <taxon>Bacillati</taxon>
        <taxon>Actinomycetota</taxon>
        <taxon>Actinomycetes</taxon>
        <taxon>Micrococcales</taxon>
        <taxon>Microbacteriaceae</taxon>
        <taxon>Rathayibacter</taxon>
    </lineage>
</organism>
<feature type="domain" description="PII-uridylyltransferase/Glutamine-synthetase adenylyltransferase" evidence="8">
    <location>
        <begin position="862"/>
        <end position="990"/>
    </location>
</feature>
<evidence type="ECO:0000256" key="2">
    <source>
        <dbReference type="ARBA" id="ARBA00022695"/>
    </source>
</evidence>
<protein>
    <submittedName>
        <fullName evidence="9">Bifunctional glutamine-synthetase adenylyltransferase/deadenyltransferase</fullName>
    </submittedName>
</protein>
<sequence>MARERTLSDIARLGFAELGETGARIAEAERLAGRSLGSVVPAFASVADPDAALQALIDLLRSHRDRMDAVLADDDALVRLLKVTGASSGIADFLQRRPDELRSLLDPVLTLPGRAELRDDLLESVGAVDGFAAVGEEAGWVALRVRYRRLLTRIAVHDLSQADPVAAIDRVTRALADLAGAALEASLAVARADLVAGVGPGRFTRDEVAATRLAVIGMGKAGAHELNYVSDVDVIFVAEGDPEHELSNARAIDIATRLAVLLMRGASALAVEPELWEVDPNLRPEGKQGALVRTLESHVTYYDRWAKSWEFQALLKARPLAGDVGLGQAYVDAVAPKVWSSASRENFVESVQRMRERVTEHIPQNDVHYQLKLGPGGLRDIEFTVQLLQLVHGQTDDEIHMPGTLLALGALADRGYIGRSAADEFSKDYRALRLLEHRLQLRRLRRTHLMPRDEHELRTLARSSGLARSAEELLVLWNGIKHRVRGLHERLFYRPLLSAVASLPDGGAELSTGQAEARLAAIGFTDARGALGHIAAMTSGVSRRASIQRHLVPVMLQWFADGADPDYGLLAFRRLSDTLGGTPWFLRMLRDSSGAAKRLTTVLSGSRYVGELLDRIPESAAWLEDDDDLRPRSAAQLAEEVRAVLARHDTPEAVAGVLRAMRRREVLRTAVGGVLGLSTIEQIAQSLTDIISALLTGVLASVRRASADRPGADLEFAVIGMGRYGGAELGFGSDADVVYVQRPGTGEPRDAQLSAQFLVSELVRLTEDSRLPLDLDADLRPEGKNGLLVRSLDSYRAYYARWSLTWEAQALLRARGVAGDEALIRDFAALADGIRYPSAISDRDIREVKRIKARVENERLPQGADPKRHLKLGRGSLSDVEWLVQLLQLQHAHAIPELRTTSTLTALRVAEEAELLSASDAERLRAAWLLSSRVRSAMTLWSNRTSDVLPTDRMQLEGVARLLEYPAGSATQLEDDYLGVTRRARAVFERRFYGPADGESTTR</sequence>
<dbReference type="Gene3D" id="1.20.120.330">
    <property type="entry name" value="Nucleotidyltransferases domain 2"/>
    <property type="match status" value="2"/>
</dbReference>
<keyword evidence="1 9" id="KW-0808">Transferase</keyword>
<reference evidence="9 10" key="1">
    <citation type="submission" date="2018-03" db="EMBL/GenBank/DDBJ databases">
        <title>Bacteriophage NCPPB3778 and a type I-E CRISPR drive the evolution of the US Biological Select Agent, Rathayibacter toxicus.</title>
        <authorList>
            <person name="Davis E.W.II."/>
            <person name="Tabima J.F."/>
            <person name="Weisberg A.J."/>
            <person name="Dantas Lopes L."/>
            <person name="Wiseman M.S."/>
            <person name="Wiseman M.S."/>
            <person name="Pupko T."/>
            <person name="Belcher M.S."/>
            <person name="Sechler A.J."/>
            <person name="Tancos M.A."/>
            <person name="Schroeder B.K."/>
            <person name="Murray T.D."/>
            <person name="Luster D.G."/>
            <person name="Schneider W.L."/>
            <person name="Rogers E."/>
            <person name="Andreote F.D."/>
            <person name="Grunwald N.J."/>
            <person name="Putnam M.L."/>
            <person name="Chang J.H."/>
        </authorList>
    </citation>
    <scope>NUCLEOTIDE SEQUENCE [LARGE SCALE GENOMIC DNA]</scope>
    <source>
        <strain evidence="9 10">DSM 15933</strain>
    </source>
</reference>
<keyword evidence="5" id="KW-0460">Magnesium</keyword>
<feature type="domain" description="PII-uridylyltransferase/Glutamine-synthetase adenylyltransferase" evidence="8">
    <location>
        <begin position="353"/>
        <end position="492"/>
    </location>
</feature>
<feature type="domain" description="Glutamate-ammonia ligase adenylyltransferase repeated" evidence="7">
    <location>
        <begin position="79"/>
        <end position="328"/>
    </location>
</feature>
<dbReference type="GO" id="GO:0000820">
    <property type="term" value="P:regulation of glutamine family amino acid metabolic process"/>
    <property type="evidence" value="ECO:0007669"/>
    <property type="project" value="TreeGrafter"/>
</dbReference>
<dbReference type="InterPro" id="IPR023057">
    <property type="entry name" value="GlnE"/>
</dbReference>
<keyword evidence="4" id="KW-0067">ATP-binding</keyword>
<keyword evidence="3" id="KW-0547">Nucleotide-binding</keyword>
<keyword evidence="2 9" id="KW-0548">Nucleotidyltransferase</keyword>
<evidence type="ECO:0000259" key="7">
    <source>
        <dbReference type="Pfam" id="PF03710"/>
    </source>
</evidence>
<evidence type="ECO:0000256" key="6">
    <source>
        <dbReference type="ARBA" id="ARBA00023268"/>
    </source>
</evidence>
<dbReference type="InterPro" id="IPR043519">
    <property type="entry name" value="NT_sf"/>
</dbReference>
<dbReference type="GO" id="GO:0005829">
    <property type="term" value="C:cytosol"/>
    <property type="evidence" value="ECO:0007669"/>
    <property type="project" value="TreeGrafter"/>
</dbReference>
<dbReference type="AlphaFoldDB" id="A0A2T4UWA9"/>
<keyword evidence="6" id="KW-0511">Multifunctional enzyme</keyword>
<evidence type="ECO:0000256" key="3">
    <source>
        <dbReference type="ARBA" id="ARBA00022741"/>
    </source>
</evidence>
<accession>A0A2T4UWA9</accession>
<proteinExistence type="predicted"/>
<dbReference type="InterPro" id="IPR005190">
    <property type="entry name" value="GlnE_rpt_dom"/>
</dbReference>
<dbReference type="GO" id="GO:0005524">
    <property type="term" value="F:ATP binding"/>
    <property type="evidence" value="ECO:0007669"/>
    <property type="project" value="UniProtKB-KW"/>
</dbReference>
<dbReference type="Pfam" id="PF03710">
    <property type="entry name" value="GlnE"/>
    <property type="match status" value="2"/>
</dbReference>
<comment type="caution">
    <text evidence="9">The sequence shown here is derived from an EMBL/GenBank/DDBJ whole genome shotgun (WGS) entry which is preliminary data.</text>
</comment>
<gene>
    <name evidence="9" type="ORF">C1I63_13810</name>
</gene>
<evidence type="ECO:0000256" key="5">
    <source>
        <dbReference type="ARBA" id="ARBA00022842"/>
    </source>
</evidence>
<dbReference type="Proteomes" id="UP000241085">
    <property type="component" value="Unassembled WGS sequence"/>
</dbReference>
<dbReference type="SUPFAM" id="SSF81593">
    <property type="entry name" value="Nucleotidyltransferase substrate binding subunit/domain"/>
    <property type="match status" value="2"/>
</dbReference>
<dbReference type="NCBIfam" id="NF010707">
    <property type="entry name" value="PRK14109.1"/>
    <property type="match status" value="1"/>
</dbReference>
<dbReference type="Pfam" id="PF08335">
    <property type="entry name" value="GlnD_UR_UTase"/>
    <property type="match status" value="2"/>
</dbReference>
<dbReference type="EMBL" id="PZPL01000001">
    <property type="protein sequence ID" value="PTL73805.1"/>
    <property type="molecule type" value="Genomic_DNA"/>
</dbReference>
<evidence type="ECO:0000313" key="10">
    <source>
        <dbReference type="Proteomes" id="UP000241085"/>
    </source>
</evidence>
<name>A0A2T4UWA9_9MICO</name>
<evidence type="ECO:0000259" key="8">
    <source>
        <dbReference type="Pfam" id="PF08335"/>
    </source>
</evidence>
<evidence type="ECO:0000313" key="9">
    <source>
        <dbReference type="EMBL" id="PTL73805.1"/>
    </source>
</evidence>
<feature type="domain" description="Glutamate-ammonia ligase adenylyltransferase repeated" evidence="7">
    <location>
        <begin position="597"/>
        <end position="826"/>
    </location>
</feature>
<dbReference type="InterPro" id="IPR013546">
    <property type="entry name" value="PII_UdlTrfase/GS_AdlTrfase"/>
</dbReference>
<dbReference type="GO" id="GO:0008882">
    <property type="term" value="F:[glutamate-ammonia-ligase] adenylyltransferase activity"/>
    <property type="evidence" value="ECO:0007669"/>
    <property type="project" value="InterPro"/>
</dbReference>
<dbReference type="SUPFAM" id="SSF81301">
    <property type="entry name" value="Nucleotidyltransferase"/>
    <property type="match status" value="2"/>
</dbReference>
<evidence type="ECO:0000256" key="4">
    <source>
        <dbReference type="ARBA" id="ARBA00022840"/>
    </source>
</evidence>
<dbReference type="PANTHER" id="PTHR30621:SF0">
    <property type="entry name" value="BIFUNCTIONAL GLUTAMINE SYNTHETASE ADENYLYLTRANSFERASE_ADENYLYL-REMOVING ENZYME"/>
    <property type="match status" value="1"/>
</dbReference>
<dbReference type="RefSeq" id="WP_107575143.1">
    <property type="nucleotide sequence ID" value="NZ_PZPL01000001.1"/>
</dbReference>
<keyword evidence="10" id="KW-1185">Reference proteome</keyword>
<evidence type="ECO:0000256" key="1">
    <source>
        <dbReference type="ARBA" id="ARBA00022679"/>
    </source>
</evidence>
<dbReference type="CDD" id="cd05401">
    <property type="entry name" value="NT_GlnE_GlnD_like"/>
    <property type="match status" value="2"/>
</dbReference>
<dbReference type="Gene3D" id="3.30.460.10">
    <property type="entry name" value="Beta Polymerase, domain 2"/>
    <property type="match status" value="2"/>
</dbReference>